<dbReference type="Pfam" id="PF10825">
    <property type="entry name" value="DUF2752"/>
    <property type="match status" value="1"/>
</dbReference>
<keyword evidence="1 2" id="KW-0812">Transmembrane</keyword>
<dbReference type="AlphaFoldDB" id="A0A0S1B376"/>
<evidence type="ECO:0000256" key="1">
    <source>
        <dbReference type="SAM" id="Phobius"/>
    </source>
</evidence>
<dbReference type="PATRIC" id="fig|128780.6.peg.3179"/>
<protein>
    <submittedName>
        <fullName evidence="2">Transmembrane protein</fullName>
    </submittedName>
</protein>
<dbReference type="KEGG" id="sacz:AOT14_31390"/>
<feature type="transmembrane region" description="Helical" evidence="1">
    <location>
        <begin position="73"/>
        <end position="92"/>
    </location>
</feature>
<accession>A0A0S1B376</accession>
<keyword evidence="1" id="KW-0472">Membrane</keyword>
<dbReference type="InterPro" id="IPR021215">
    <property type="entry name" value="DUF2752"/>
</dbReference>
<evidence type="ECO:0000313" key="2">
    <source>
        <dbReference type="EMBL" id="ALJ29486.1"/>
    </source>
</evidence>
<feature type="transmembrane region" description="Helical" evidence="1">
    <location>
        <begin position="12"/>
        <end position="30"/>
    </location>
</feature>
<reference evidence="2 3" key="1">
    <citation type="journal article" date="2015" name="Genome Announc.">
        <title>Complete Genome Sequencing of Stenotrophomonas acidaminiphila ZAC14D2_NAIMI4_2, a Multidrug-Resistant Strain Isolated from Sediments of a Polluted River in Mexico, Uncovers New Antibiotic Resistance Genes and a Novel Class-II Lasso Peptide Biosynthesis Gene Cluster.</title>
        <authorList>
            <person name="Vinuesa P."/>
            <person name="Ochoa-Sanchez L.E."/>
        </authorList>
    </citation>
    <scope>NUCLEOTIDE SEQUENCE [LARGE SCALE GENOMIC DNA]</scope>
    <source>
        <strain evidence="2 3">ZAC14D2_NAIMI4_2</strain>
    </source>
</reference>
<name>A0A0S1B376_9GAMM</name>
<feature type="transmembrane region" description="Helical" evidence="1">
    <location>
        <begin position="42"/>
        <end position="61"/>
    </location>
</feature>
<dbReference type="EMBL" id="CP012900">
    <property type="protein sequence ID" value="ALJ29486.1"/>
    <property type="molecule type" value="Genomic_DNA"/>
</dbReference>
<keyword evidence="3" id="KW-1185">Reference proteome</keyword>
<organism evidence="2 3">
    <name type="scientific">Stenotrophomonas acidaminiphila</name>
    <dbReference type="NCBI Taxonomy" id="128780"/>
    <lineage>
        <taxon>Bacteria</taxon>
        <taxon>Pseudomonadati</taxon>
        <taxon>Pseudomonadota</taxon>
        <taxon>Gammaproteobacteria</taxon>
        <taxon>Lysobacterales</taxon>
        <taxon>Lysobacteraceae</taxon>
        <taxon>Stenotrophomonas</taxon>
    </lineage>
</organism>
<keyword evidence="1" id="KW-1133">Transmembrane helix</keyword>
<proteinExistence type="predicted"/>
<sequence>MALLLETRHKLALAGVALAIPAGIWLLWHFDPNVEGNPFPPCMFLAFTGYYCIGCGLTRALHALAHGDLLRAFSMNPLGLVTLALVPLMVLWSAGWNPRWLQPLMRVVMAPKLWLAVLPAYWVARNLPWYPFTLLAPG</sequence>
<gene>
    <name evidence="2" type="ORF">AOT14_31390</name>
</gene>
<feature type="transmembrane region" description="Helical" evidence="1">
    <location>
        <begin position="104"/>
        <end position="124"/>
    </location>
</feature>
<evidence type="ECO:0000313" key="3">
    <source>
        <dbReference type="Proteomes" id="UP000061010"/>
    </source>
</evidence>
<dbReference type="Proteomes" id="UP000061010">
    <property type="component" value="Chromosome"/>
</dbReference>